<sequence length="138" mass="15873">MHFRQAQRPWSAERDAGDKNHPSVLMWCIANEPASNEDGARVLRASRRAHPRTRPHPPGVLRRWAGKHGKPIIMSEYGADSMPGRHSVWDIPWTEECQLAYPEAKHRVFTRDRGPEAAAHALRARWRGLDARKPFKPF</sequence>
<evidence type="ECO:0000256" key="1">
    <source>
        <dbReference type="ARBA" id="ARBA00007401"/>
    </source>
</evidence>
<reference evidence="3 4" key="1">
    <citation type="submission" date="2021-01" db="EMBL/GenBank/DDBJ databases">
        <title>Whole genome shotgun sequence of Planobispora siamensis NBRC 107568.</title>
        <authorList>
            <person name="Komaki H."/>
            <person name="Tamura T."/>
        </authorList>
    </citation>
    <scope>NUCLEOTIDE SEQUENCE [LARGE SCALE GENOMIC DNA]</scope>
    <source>
        <strain evidence="3 4">NBRC 107568</strain>
    </source>
</reference>
<proteinExistence type="inferred from homology"/>
<dbReference type="InterPro" id="IPR017853">
    <property type="entry name" value="GH"/>
</dbReference>
<protein>
    <recommendedName>
        <fullName evidence="2">Glycoside hydrolase family 2 catalytic domain-containing protein</fullName>
    </recommendedName>
</protein>
<dbReference type="InterPro" id="IPR006103">
    <property type="entry name" value="Glyco_hydro_2_cat"/>
</dbReference>
<comment type="similarity">
    <text evidence="1">Belongs to the glycosyl hydrolase 2 family.</text>
</comment>
<dbReference type="EMBL" id="BOOJ01000076">
    <property type="protein sequence ID" value="GIH97053.1"/>
    <property type="molecule type" value="Genomic_DNA"/>
</dbReference>
<accession>A0A8J3WPC8</accession>
<evidence type="ECO:0000313" key="4">
    <source>
        <dbReference type="Proteomes" id="UP000619788"/>
    </source>
</evidence>
<dbReference type="GO" id="GO:0005975">
    <property type="term" value="P:carbohydrate metabolic process"/>
    <property type="evidence" value="ECO:0007669"/>
    <property type="project" value="InterPro"/>
</dbReference>
<dbReference type="Pfam" id="PF02836">
    <property type="entry name" value="Glyco_hydro_2_C"/>
    <property type="match status" value="1"/>
</dbReference>
<dbReference type="AlphaFoldDB" id="A0A8J3WPC8"/>
<evidence type="ECO:0000259" key="2">
    <source>
        <dbReference type="Pfam" id="PF02836"/>
    </source>
</evidence>
<dbReference type="PROSITE" id="PS50096">
    <property type="entry name" value="IQ"/>
    <property type="match status" value="1"/>
</dbReference>
<keyword evidence="4" id="KW-1185">Reference proteome</keyword>
<feature type="domain" description="Glycoside hydrolase family 2 catalytic" evidence="2">
    <location>
        <begin position="17"/>
        <end position="55"/>
    </location>
</feature>
<gene>
    <name evidence="3" type="ORF">Psi01_76830</name>
</gene>
<organism evidence="3 4">
    <name type="scientific">Planobispora siamensis</name>
    <dbReference type="NCBI Taxonomy" id="936338"/>
    <lineage>
        <taxon>Bacteria</taxon>
        <taxon>Bacillati</taxon>
        <taxon>Actinomycetota</taxon>
        <taxon>Actinomycetes</taxon>
        <taxon>Streptosporangiales</taxon>
        <taxon>Streptosporangiaceae</taxon>
        <taxon>Planobispora</taxon>
    </lineage>
</organism>
<dbReference type="GO" id="GO:0019391">
    <property type="term" value="P:glucuronoside catabolic process"/>
    <property type="evidence" value="ECO:0007669"/>
    <property type="project" value="TreeGrafter"/>
</dbReference>
<dbReference type="PANTHER" id="PTHR10066:SF67">
    <property type="entry name" value="BETA-GLUCURONIDASE"/>
    <property type="match status" value="1"/>
</dbReference>
<dbReference type="GO" id="GO:0030246">
    <property type="term" value="F:carbohydrate binding"/>
    <property type="evidence" value="ECO:0007669"/>
    <property type="project" value="TreeGrafter"/>
</dbReference>
<evidence type="ECO:0000313" key="3">
    <source>
        <dbReference type="EMBL" id="GIH97053.1"/>
    </source>
</evidence>
<dbReference type="Gene3D" id="3.20.20.80">
    <property type="entry name" value="Glycosidases"/>
    <property type="match status" value="2"/>
</dbReference>
<name>A0A8J3WPC8_9ACTN</name>
<dbReference type="PANTHER" id="PTHR10066">
    <property type="entry name" value="BETA-GLUCURONIDASE"/>
    <property type="match status" value="1"/>
</dbReference>
<dbReference type="RefSeq" id="WP_204069073.1">
    <property type="nucleotide sequence ID" value="NZ_BOOJ01000076.1"/>
</dbReference>
<dbReference type="GO" id="GO:0004566">
    <property type="term" value="F:beta-glucuronidase activity"/>
    <property type="evidence" value="ECO:0007669"/>
    <property type="project" value="TreeGrafter"/>
</dbReference>
<dbReference type="Proteomes" id="UP000619788">
    <property type="component" value="Unassembled WGS sequence"/>
</dbReference>
<dbReference type="SUPFAM" id="SSF51445">
    <property type="entry name" value="(Trans)glycosidases"/>
    <property type="match status" value="1"/>
</dbReference>
<comment type="caution">
    <text evidence="3">The sequence shown here is derived from an EMBL/GenBank/DDBJ whole genome shotgun (WGS) entry which is preliminary data.</text>
</comment>